<evidence type="ECO:0000313" key="2">
    <source>
        <dbReference type="Proteomes" id="UP001060215"/>
    </source>
</evidence>
<protein>
    <submittedName>
        <fullName evidence="1">Uncharacterized protein</fullName>
    </submittedName>
</protein>
<name>A0ACC0GP72_9ERIC</name>
<keyword evidence="2" id="KW-1185">Reference proteome</keyword>
<comment type="caution">
    <text evidence="1">The sequence shown here is derived from an EMBL/GenBank/DDBJ whole genome shotgun (WGS) entry which is preliminary data.</text>
</comment>
<gene>
    <name evidence="1" type="ORF">LOK49_LG08G02864</name>
</gene>
<accession>A0ACC0GP72</accession>
<reference evidence="1 2" key="1">
    <citation type="journal article" date="2022" name="Plant J.">
        <title>Chromosome-level genome of Camellia lanceoleosa provides a valuable resource for understanding genome evolution and self-incompatibility.</title>
        <authorList>
            <person name="Gong W."/>
            <person name="Xiao S."/>
            <person name="Wang L."/>
            <person name="Liao Z."/>
            <person name="Chang Y."/>
            <person name="Mo W."/>
            <person name="Hu G."/>
            <person name="Li W."/>
            <person name="Zhao G."/>
            <person name="Zhu H."/>
            <person name="Hu X."/>
            <person name="Ji K."/>
            <person name="Xiang X."/>
            <person name="Song Q."/>
            <person name="Yuan D."/>
            <person name="Jin S."/>
            <person name="Zhang L."/>
        </authorList>
    </citation>
    <scope>NUCLEOTIDE SEQUENCE [LARGE SCALE GENOMIC DNA]</scope>
    <source>
        <strain evidence="1">SQ_2022a</strain>
    </source>
</reference>
<organism evidence="1 2">
    <name type="scientific">Camellia lanceoleosa</name>
    <dbReference type="NCBI Taxonomy" id="1840588"/>
    <lineage>
        <taxon>Eukaryota</taxon>
        <taxon>Viridiplantae</taxon>
        <taxon>Streptophyta</taxon>
        <taxon>Embryophyta</taxon>
        <taxon>Tracheophyta</taxon>
        <taxon>Spermatophyta</taxon>
        <taxon>Magnoliopsida</taxon>
        <taxon>eudicotyledons</taxon>
        <taxon>Gunneridae</taxon>
        <taxon>Pentapetalae</taxon>
        <taxon>asterids</taxon>
        <taxon>Ericales</taxon>
        <taxon>Theaceae</taxon>
        <taxon>Camellia</taxon>
    </lineage>
</organism>
<sequence length="155" mass="17942">MDDNNNYRLKRLRTLADVWDSGRRERWRQHKALLYSLDSTASAPPIKHNQMGSTTSDRNRRNPSFIVFSDDEDDDDTKKLAKPEPKKQELEQEPSQPYHYMAHVPDDIMSAILSRIPWKSISRLQCVRACTGMVSSTLNLHHSPFILYVAKNQSS</sequence>
<dbReference type="EMBL" id="CM045766">
    <property type="protein sequence ID" value="KAI8002277.1"/>
    <property type="molecule type" value="Genomic_DNA"/>
</dbReference>
<dbReference type="Proteomes" id="UP001060215">
    <property type="component" value="Chromosome 9"/>
</dbReference>
<proteinExistence type="predicted"/>
<evidence type="ECO:0000313" key="1">
    <source>
        <dbReference type="EMBL" id="KAI8002277.1"/>
    </source>
</evidence>